<organism evidence="2 3">
    <name type="scientific">Micromonospora siamensis</name>
    <dbReference type="NCBI Taxonomy" id="299152"/>
    <lineage>
        <taxon>Bacteria</taxon>
        <taxon>Bacillati</taxon>
        <taxon>Actinomycetota</taxon>
        <taxon>Actinomycetes</taxon>
        <taxon>Micromonosporales</taxon>
        <taxon>Micromonosporaceae</taxon>
        <taxon>Micromonospora</taxon>
    </lineage>
</organism>
<evidence type="ECO:0000313" key="2">
    <source>
        <dbReference type="EMBL" id="SCG76144.1"/>
    </source>
</evidence>
<dbReference type="Proteomes" id="UP000198210">
    <property type="component" value="Chromosome I"/>
</dbReference>
<evidence type="ECO:0000313" key="3">
    <source>
        <dbReference type="Proteomes" id="UP000198210"/>
    </source>
</evidence>
<dbReference type="SUPFAM" id="SSF46785">
    <property type="entry name" value="Winged helix' DNA-binding domain"/>
    <property type="match status" value="1"/>
</dbReference>
<gene>
    <name evidence="2" type="ORF">GA0074704_5277</name>
</gene>
<proteinExistence type="predicted"/>
<name>A0A1C5JZZ0_9ACTN</name>
<accession>A0A1C5JZZ0</accession>
<keyword evidence="3" id="KW-1185">Reference proteome</keyword>
<dbReference type="PANTHER" id="PTHR43252">
    <property type="entry name" value="TRANSCRIPTIONAL REGULATOR YQJI"/>
    <property type="match status" value="1"/>
</dbReference>
<dbReference type="InterPro" id="IPR036388">
    <property type="entry name" value="WH-like_DNA-bd_sf"/>
</dbReference>
<dbReference type="RefSeq" id="WP_088972966.1">
    <property type="nucleotide sequence ID" value="NZ_JBHLYF010000021.1"/>
</dbReference>
<dbReference type="InterPro" id="IPR036390">
    <property type="entry name" value="WH_DNA-bd_sf"/>
</dbReference>
<dbReference type="Gene3D" id="1.10.10.10">
    <property type="entry name" value="Winged helix-like DNA-binding domain superfamily/Winged helix DNA-binding domain"/>
    <property type="match status" value="1"/>
</dbReference>
<dbReference type="AlphaFoldDB" id="A0A1C5JZZ0"/>
<dbReference type="EMBL" id="LT607751">
    <property type="protein sequence ID" value="SCG76144.1"/>
    <property type="molecule type" value="Genomic_DNA"/>
</dbReference>
<dbReference type="PANTHER" id="PTHR43252:SF2">
    <property type="entry name" value="TRANSCRIPTION REGULATOR, PADR-LIKE FAMILY"/>
    <property type="match status" value="1"/>
</dbReference>
<sequence>MAARAHRRSPLAMMVLALLVEEPMHAYRMQQLIRQRDKQDVVNVAQRNSVYQTIDRLHRDELIRVAHTAREDRRPERTVYALTEQGRRTLDGWLAEALATPAREFPEFPAALSFLPILPPEEAVRQLDRRAGTLAARLAEREAVLAAVDLPRLFLIEDEYRLALLRTELEWVRAVVAELRAGTITWSGEWLADWTGGGEN</sequence>
<dbReference type="Pfam" id="PF03551">
    <property type="entry name" value="PadR"/>
    <property type="match status" value="1"/>
</dbReference>
<feature type="domain" description="Transcription regulator PadR N-terminal" evidence="1">
    <location>
        <begin position="15"/>
        <end position="90"/>
    </location>
</feature>
<evidence type="ECO:0000259" key="1">
    <source>
        <dbReference type="Pfam" id="PF03551"/>
    </source>
</evidence>
<reference evidence="2 3" key="1">
    <citation type="submission" date="2016-06" db="EMBL/GenBank/DDBJ databases">
        <authorList>
            <person name="Kjaerup R.B."/>
            <person name="Dalgaard T.S."/>
            <person name="Juul-Madsen H.R."/>
        </authorList>
    </citation>
    <scope>NUCLEOTIDE SEQUENCE [LARGE SCALE GENOMIC DNA]</scope>
    <source>
        <strain evidence="2 3">DSM 45097</strain>
    </source>
</reference>
<dbReference type="InterPro" id="IPR005149">
    <property type="entry name" value="Tscrpt_reg_PadR_N"/>
</dbReference>
<protein>
    <submittedName>
        <fullName evidence="2">Transcriptional regulator PadR-like family protein</fullName>
    </submittedName>
</protein>